<dbReference type="PANTHER" id="PTHR11058">
    <property type="entry name" value="NADH-UBIQUINONE OXIDOREDUCTASE CHAIN 3"/>
    <property type="match status" value="1"/>
</dbReference>
<reference evidence="10" key="1">
    <citation type="submission" date="2016-05" db="EMBL/GenBank/DDBJ databases">
        <title>The mitogenome evolution and characteristics of Cephini by including two new mitogenomes from Trachelus (Hymenoptera: Cephidae): evidence for parallel adaptive evolution.</title>
        <authorList>
            <person name="Korkmaz E.M."/>
            <person name="Aydemir H.B."/>
            <person name="Budak M."/>
            <person name="Temel B."/>
            <person name="Basibuyuk H.H."/>
        </authorList>
    </citation>
    <scope>NUCLEOTIDE SEQUENCE</scope>
</reference>
<name>A0A1J0KGP5_9HYME</name>
<protein>
    <recommendedName>
        <fullName evidence="3 9">NADH-ubiquinone oxidoreductase chain 3</fullName>
        <ecNumber evidence="9">7.1.1.2</ecNumber>
    </recommendedName>
</protein>
<dbReference type="GeneID" id="30513790"/>
<dbReference type="EMBL" id="KX257357">
    <property type="protein sequence ID" value="APC92667.1"/>
    <property type="molecule type" value="Genomic_DNA"/>
</dbReference>
<evidence type="ECO:0000256" key="3">
    <source>
        <dbReference type="ARBA" id="ARBA00021007"/>
    </source>
</evidence>
<dbReference type="EC" id="7.1.1.2" evidence="9"/>
<keyword evidence="5 9" id="KW-0812">Transmembrane</keyword>
<keyword evidence="9" id="KW-1278">Translocase</keyword>
<dbReference type="CTD" id="4537"/>
<evidence type="ECO:0000256" key="6">
    <source>
        <dbReference type="ARBA" id="ARBA00022989"/>
    </source>
</evidence>
<accession>A0A1J0KGP5</accession>
<dbReference type="Gene3D" id="1.20.58.1610">
    <property type="entry name" value="NADH:ubiquinone/plastoquinone oxidoreductase, chain 3"/>
    <property type="match status" value="1"/>
</dbReference>
<evidence type="ECO:0000256" key="2">
    <source>
        <dbReference type="ARBA" id="ARBA00008472"/>
    </source>
</evidence>
<keyword evidence="4 9" id="KW-0813">Transport</keyword>
<feature type="transmembrane region" description="Helical" evidence="9">
    <location>
        <begin position="57"/>
        <end position="75"/>
    </location>
</feature>
<evidence type="ECO:0000313" key="10">
    <source>
        <dbReference type="EMBL" id="APC92667.1"/>
    </source>
</evidence>
<organism evidence="10">
    <name type="scientific">Trachelus iudaicus</name>
    <dbReference type="NCBI Taxonomy" id="1090881"/>
    <lineage>
        <taxon>Eukaryota</taxon>
        <taxon>Metazoa</taxon>
        <taxon>Ecdysozoa</taxon>
        <taxon>Arthropoda</taxon>
        <taxon>Hexapoda</taxon>
        <taxon>Insecta</taxon>
        <taxon>Pterygota</taxon>
        <taxon>Neoptera</taxon>
        <taxon>Endopterygota</taxon>
        <taxon>Hymenoptera</taxon>
        <taxon>Cephoidea</taxon>
        <taxon>Cephidae</taxon>
        <taxon>Trachelus</taxon>
    </lineage>
</organism>
<feature type="transmembrane region" description="Helical" evidence="9">
    <location>
        <begin position="87"/>
        <end position="108"/>
    </location>
</feature>
<keyword evidence="9" id="KW-0679">Respiratory chain</keyword>
<keyword evidence="9" id="KW-0249">Electron transport</keyword>
<comment type="subcellular location">
    <subcellularLocation>
        <location evidence="1">Membrane</location>
    </subcellularLocation>
    <subcellularLocation>
        <location evidence="9">Mitochondrion membrane</location>
        <topology evidence="9">Multi-pass membrane protein</topology>
    </subcellularLocation>
</comment>
<evidence type="ECO:0000256" key="8">
    <source>
        <dbReference type="ARBA" id="ARBA00049551"/>
    </source>
</evidence>
<proteinExistence type="inferred from homology"/>
<dbReference type="InterPro" id="IPR000440">
    <property type="entry name" value="NADH_UbQ/plastoQ_OxRdtase_su3"/>
</dbReference>
<dbReference type="Pfam" id="PF00507">
    <property type="entry name" value="Oxidored_q4"/>
    <property type="match status" value="1"/>
</dbReference>
<dbReference type="InterPro" id="IPR038430">
    <property type="entry name" value="NDAH_ubi_oxred_su3_sf"/>
</dbReference>
<dbReference type="RefSeq" id="YP_009328024.1">
    <property type="nucleotide sequence ID" value="NC_032071.1"/>
</dbReference>
<dbReference type="AlphaFoldDB" id="A0A1J0KGP5"/>
<dbReference type="GO" id="GO:0008137">
    <property type="term" value="F:NADH dehydrogenase (ubiquinone) activity"/>
    <property type="evidence" value="ECO:0007669"/>
    <property type="project" value="UniProtKB-UniRule"/>
</dbReference>
<comment type="catalytic activity">
    <reaction evidence="8 9">
        <text>a ubiquinone + NADH + 5 H(+)(in) = a ubiquinol + NAD(+) + 4 H(+)(out)</text>
        <dbReference type="Rhea" id="RHEA:29091"/>
        <dbReference type="Rhea" id="RHEA-COMP:9565"/>
        <dbReference type="Rhea" id="RHEA-COMP:9566"/>
        <dbReference type="ChEBI" id="CHEBI:15378"/>
        <dbReference type="ChEBI" id="CHEBI:16389"/>
        <dbReference type="ChEBI" id="CHEBI:17976"/>
        <dbReference type="ChEBI" id="CHEBI:57540"/>
        <dbReference type="ChEBI" id="CHEBI:57945"/>
        <dbReference type="EC" id="7.1.1.2"/>
    </reaction>
</comment>
<evidence type="ECO:0000256" key="7">
    <source>
        <dbReference type="ARBA" id="ARBA00023136"/>
    </source>
</evidence>
<geneLocation type="mitochondrion" evidence="10"/>
<keyword evidence="7 9" id="KW-0472">Membrane</keyword>
<sequence>MFMMMYMFTACLILTMIMMSINMIISKKKMTDREKSSPFECGFDPLSSTRTPFSLRFYLISIIFLIFDIEIVILFPLIPSTWFSNPMIWIMMFLIFSIMLIWGVILEWNDGSLYWMK</sequence>
<dbReference type="GO" id="GO:0030964">
    <property type="term" value="C:NADH dehydrogenase complex"/>
    <property type="evidence" value="ECO:0007669"/>
    <property type="project" value="TreeGrafter"/>
</dbReference>
<evidence type="ECO:0000256" key="1">
    <source>
        <dbReference type="ARBA" id="ARBA00004370"/>
    </source>
</evidence>
<dbReference type="GO" id="GO:0031966">
    <property type="term" value="C:mitochondrial membrane"/>
    <property type="evidence" value="ECO:0007669"/>
    <property type="project" value="UniProtKB-SubCell"/>
</dbReference>
<keyword evidence="9" id="KW-0830">Ubiquinone</keyword>
<keyword evidence="6 9" id="KW-1133">Transmembrane helix</keyword>
<dbReference type="PANTHER" id="PTHR11058:SF9">
    <property type="entry name" value="NADH-UBIQUINONE OXIDOREDUCTASE CHAIN 3"/>
    <property type="match status" value="1"/>
</dbReference>
<evidence type="ECO:0000256" key="4">
    <source>
        <dbReference type="ARBA" id="ARBA00022448"/>
    </source>
</evidence>
<evidence type="ECO:0000256" key="9">
    <source>
        <dbReference type="RuleBase" id="RU003640"/>
    </source>
</evidence>
<comment type="function">
    <text evidence="9">Core subunit of the mitochondrial membrane respiratory chain NADH dehydrogenase (Complex I) which catalyzes electron transfer from NADH through the respiratory chain, using ubiquinone as an electron acceptor. Essential for the catalytic activity of complex I.</text>
</comment>
<keyword evidence="9 10" id="KW-0496">Mitochondrion</keyword>
<comment type="similarity">
    <text evidence="2 9">Belongs to the complex I subunit 3 family.</text>
</comment>
<feature type="transmembrane region" description="Helical" evidence="9">
    <location>
        <begin position="6"/>
        <end position="25"/>
    </location>
</feature>
<keyword evidence="9" id="KW-0520">NAD</keyword>
<gene>
    <name evidence="10" type="primary">ND3</name>
</gene>
<evidence type="ECO:0000256" key="5">
    <source>
        <dbReference type="ARBA" id="ARBA00022692"/>
    </source>
</evidence>